<evidence type="ECO:0000313" key="5">
    <source>
        <dbReference type="Proteomes" id="UP000003240"/>
    </source>
</evidence>
<dbReference type="SUPFAM" id="SSF53807">
    <property type="entry name" value="Helical backbone' metal receptor"/>
    <property type="match status" value="1"/>
</dbReference>
<evidence type="ECO:0000256" key="2">
    <source>
        <dbReference type="ARBA" id="ARBA00022729"/>
    </source>
</evidence>
<dbReference type="InterPro" id="IPR050902">
    <property type="entry name" value="ABC_Transporter_SBP"/>
</dbReference>
<dbReference type="PROSITE" id="PS50983">
    <property type="entry name" value="FE_B12_PBP"/>
    <property type="match status" value="1"/>
</dbReference>
<reference evidence="4 5" key="1">
    <citation type="journal article" date="2011" name="EMBO J.">
        <title>Structural diversity of bacterial flagellar motors.</title>
        <authorList>
            <person name="Chen S."/>
            <person name="Beeby M."/>
            <person name="Murphy G.E."/>
            <person name="Leadbetter J.R."/>
            <person name="Hendrixson D.R."/>
            <person name="Briegel A."/>
            <person name="Li Z."/>
            <person name="Shi J."/>
            <person name="Tocheva E.I."/>
            <person name="Muller A."/>
            <person name="Dobro M.J."/>
            <person name="Jensen G.J."/>
        </authorList>
    </citation>
    <scope>NUCLEOTIDE SEQUENCE [LARGE SCALE GENOMIC DNA]</scope>
    <source>
        <strain evidence="4 5">DSM 6540</strain>
    </source>
</reference>
<accession>F7NPU7</accession>
<sequence>MKKYLWLVSLTLSCLFTAYMLIQPPEAIRLRQTGGERKIRDFLGREVWLPVKAPQRIISLSPSNTEILYAIQAAAALTAVTEYSDYPPEAQSKPRIGSYHSPDVERIIALQPDVVLSGGNFHYRTIQQLEQAGIPVVAVEPGTMQEVLEAIRLIGDVAGRSGEAERVVAALTGKMTGIHQLIRREPAKTVFVEVWDEPFMTIGGKSYLSDIISQAGGLNVTRNKPYDYMACDFEMLYGFNPDIYIAVSHGGLGRKLRMSRHPWVQRLNAIQEQRMYYISDDILSRPGPRSFDGLEELAFILHPDLMKDWKRK</sequence>
<dbReference type="PANTHER" id="PTHR30535:SF34">
    <property type="entry name" value="MOLYBDATE-BINDING PROTEIN MOLA"/>
    <property type="match status" value="1"/>
</dbReference>
<organism evidence="4 5">
    <name type="scientific">Acetonema longum DSM 6540</name>
    <dbReference type="NCBI Taxonomy" id="1009370"/>
    <lineage>
        <taxon>Bacteria</taxon>
        <taxon>Bacillati</taxon>
        <taxon>Bacillota</taxon>
        <taxon>Negativicutes</taxon>
        <taxon>Acetonemataceae</taxon>
        <taxon>Acetonema</taxon>
    </lineage>
</organism>
<proteinExistence type="inferred from homology"/>
<gene>
    <name evidence="4" type="ORF">ALO_20722</name>
</gene>
<keyword evidence="2" id="KW-0732">Signal</keyword>
<dbReference type="STRING" id="1009370.ALO_20722"/>
<dbReference type="Pfam" id="PF01497">
    <property type="entry name" value="Peripla_BP_2"/>
    <property type="match status" value="1"/>
</dbReference>
<keyword evidence="5" id="KW-1185">Reference proteome</keyword>
<dbReference type="NCBIfam" id="NF038402">
    <property type="entry name" value="TroA_like"/>
    <property type="match status" value="1"/>
</dbReference>
<dbReference type="EMBL" id="AFGF01000269">
    <property type="protein sequence ID" value="EGO61938.1"/>
    <property type="molecule type" value="Genomic_DNA"/>
</dbReference>
<dbReference type="PANTHER" id="PTHR30535">
    <property type="entry name" value="VITAMIN B12-BINDING PROTEIN"/>
    <property type="match status" value="1"/>
</dbReference>
<dbReference type="Proteomes" id="UP000003240">
    <property type="component" value="Unassembled WGS sequence"/>
</dbReference>
<comment type="caution">
    <text evidence="4">The sequence shown here is derived from an EMBL/GenBank/DDBJ whole genome shotgun (WGS) entry which is preliminary data.</text>
</comment>
<name>F7NPU7_9FIRM</name>
<protein>
    <submittedName>
        <fullName evidence="4">Periplasmic binding protein</fullName>
    </submittedName>
</protein>
<dbReference type="RefSeq" id="WP_004099665.1">
    <property type="nucleotide sequence ID" value="NZ_AFGF01000269.1"/>
</dbReference>
<evidence type="ECO:0000256" key="1">
    <source>
        <dbReference type="ARBA" id="ARBA00008814"/>
    </source>
</evidence>
<comment type="similarity">
    <text evidence="1">Belongs to the bacterial solute-binding protein 8 family.</text>
</comment>
<evidence type="ECO:0000259" key="3">
    <source>
        <dbReference type="PROSITE" id="PS50983"/>
    </source>
</evidence>
<dbReference type="eggNOG" id="COG0614">
    <property type="taxonomic scope" value="Bacteria"/>
</dbReference>
<dbReference type="Gene3D" id="3.40.50.1980">
    <property type="entry name" value="Nitrogenase molybdenum iron protein domain"/>
    <property type="match status" value="2"/>
</dbReference>
<evidence type="ECO:0000313" key="4">
    <source>
        <dbReference type="EMBL" id="EGO61938.1"/>
    </source>
</evidence>
<dbReference type="InterPro" id="IPR054828">
    <property type="entry name" value="Vit_B12_bind_prot"/>
</dbReference>
<dbReference type="InterPro" id="IPR002491">
    <property type="entry name" value="ABC_transptr_periplasmic_BD"/>
</dbReference>
<dbReference type="AlphaFoldDB" id="F7NPU7"/>
<dbReference type="GO" id="GO:0071281">
    <property type="term" value="P:cellular response to iron ion"/>
    <property type="evidence" value="ECO:0007669"/>
    <property type="project" value="TreeGrafter"/>
</dbReference>
<feature type="domain" description="Fe/B12 periplasmic-binding" evidence="3">
    <location>
        <begin position="56"/>
        <end position="305"/>
    </location>
</feature>